<evidence type="ECO:0000256" key="2">
    <source>
        <dbReference type="ARBA" id="ARBA00022552"/>
    </source>
</evidence>
<feature type="region of interest" description="Disordered" evidence="3">
    <location>
        <begin position="318"/>
        <end position="352"/>
    </location>
</feature>
<evidence type="ECO:0000259" key="4">
    <source>
        <dbReference type="PROSITE" id="PS50126"/>
    </source>
</evidence>
<evidence type="ECO:0000256" key="1">
    <source>
        <dbReference type="ARBA" id="ARBA00004604"/>
    </source>
</evidence>
<dbReference type="SUPFAM" id="SSF48452">
    <property type="entry name" value="TPR-like"/>
    <property type="match status" value="2"/>
</dbReference>
<evidence type="ECO:0000256" key="3">
    <source>
        <dbReference type="SAM" id="MobiDB-lite"/>
    </source>
</evidence>
<protein>
    <recommendedName>
        <fullName evidence="4">S1 motif domain-containing protein</fullName>
    </recommendedName>
</protein>
<dbReference type="Proteomes" id="UP000673691">
    <property type="component" value="Unassembled WGS sequence"/>
</dbReference>
<dbReference type="Gene3D" id="1.25.40.10">
    <property type="entry name" value="Tetratricopeptide repeat domain"/>
    <property type="match status" value="2"/>
</dbReference>
<keyword evidence="2" id="KW-0698">rRNA processing</keyword>
<dbReference type="SMART" id="SM00316">
    <property type="entry name" value="S1"/>
    <property type="match status" value="3"/>
</dbReference>
<accession>A0A8H8A1Q4</accession>
<dbReference type="OrthoDB" id="412781at2759"/>
<dbReference type="GO" id="GO:0032040">
    <property type="term" value="C:small-subunit processome"/>
    <property type="evidence" value="ECO:0007669"/>
    <property type="project" value="TreeGrafter"/>
</dbReference>
<dbReference type="InterPro" id="IPR011990">
    <property type="entry name" value="TPR-like_helical_dom_sf"/>
</dbReference>
<gene>
    <name evidence="5" type="ORF">BJ554DRAFT_6713</name>
</gene>
<dbReference type="PROSITE" id="PS50126">
    <property type="entry name" value="S1"/>
    <property type="match status" value="3"/>
</dbReference>
<feature type="domain" description="S1 motif" evidence="4">
    <location>
        <begin position="241"/>
        <end position="308"/>
    </location>
</feature>
<dbReference type="InterPro" id="IPR045209">
    <property type="entry name" value="Rrp5"/>
</dbReference>
<organism evidence="5 6">
    <name type="scientific">Olpidium bornovanus</name>
    <dbReference type="NCBI Taxonomy" id="278681"/>
    <lineage>
        <taxon>Eukaryota</taxon>
        <taxon>Fungi</taxon>
        <taxon>Fungi incertae sedis</taxon>
        <taxon>Olpidiomycota</taxon>
        <taxon>Olpidiomycotina</taxon>
        <taxon>Olpidiomycetes</taxon>
        <taxon>Olpidiales</taxon>
        <taxon>Olpidiaceae</taxon>
        <taxon>Olpidium</taxon>
    </lineage>
</organism>
<feature type="compositionally biased region" description="Basic and acidic residues" evidence="3">
    <location>
        <begin position="322"/>
        <end position="348"/>
    </location>
</feature>
<dbReference type="Gene3D" id="2.40.50.140">
    <property type="entry name" value="Nucleic acid-binding proteins"/>
    <property type="match status" value="3"/>
</dbReference>
<dbReference type="GO" id="GO:0003723">
    <property type="term" value="F:RNA binding"/>
    <property type="evidence" value="ECO:0007669"/>
    <property type="project" value="TreeGrafter"/>
</dbReference>
<dbReference type="InterPro" id="IPR012340">
    <property type="entry name" value="NA-bd_OB-fold"/>
</dbReference>
<proteinExistence type="predicted"/>
<evidence type="ECO:0000313" key="6">
    <source>
        <dbReference type="Proteomes" id="UP000673691"/>
    </source>
</evidence>
<sequence length="767" mass="85221">MLFHGVVSAIKEKGAVVSFYAGVRGYVRIGELWYVFCYTLAVTQTSGDVQLSCFSLSPSDAYVKMPSEVVTVGQTVRCRILSVDPKNKRMQISLKDVLTLPELGDSDHNVQSGADEMEETNKKKKEKLTKIRKVEHLAATYETLKEGSTVPGRVTRVRPEIGLSVLLGENLHGSVPLTEIADEFTTEPTAGFKPGDDLTFHVIKVDKENGRVCLSLRPSRVNGTGDAVDPVVENAKDVKRGSVCRGYVFRHLENGVLVSVGRNVRAHVDKHQVAEKPSENWKADVPLGALVKGKVTAFKDGKLYMSLKSGIVEKLKKKNKKVQKEQKDVRAGDDNENEVEGKNRDRDAAMPGITVADIPAVASSRKASHPVHALEVKAGFRWDGEDDPEDEDDDDAASVASAVESDATDGDDESDMDGSRKRKKRQKKKAPTSADLVARAQAESEASDLTRAPQVAADHERLLVGSPNSSYLWINYMAFQLHLSEVDKARAVGERALKTINFREGQERMNVWVAMMNLEDRYGDEGTLDAVVKRAAQAADPKHVYLALVKVFDRGEKLEVRLSGRLALFFCGESGPLSRLSMVLTAPPDLPSFRTPKRFSPSSRRNSTPRVRFGSYTVNSSTSTMTTTAPANCSSEASKACRSTNLVRILPPPPPPFNKKDIKAILKFAQMEYRLGDIERGRTLFEGMLTTHPKRVDLWNVYLDKEMRLNDKDFVRRLFQRITGLHISSKKMKHFFKRWLAYEKQHGDETSQAAVKEAAVRYVESKV</sequence>
<dbReference type="InterPro" id="IPR003029">
    <property type="entry name" value="S1_domain"/>
</dbReference>
<name>A0A8H8A1Q4_9FUNG</name>
<feature type="compositionally biased region" description="Acidic residues" evidence="3">
    <location>
        <begin position="406"/>
        <end position="416"/>
    </location>
</feature>
<feature type="domain" description="S1 motif" evidence="4">
    <location>
        <begin position="1"/>
        <end position="95"/>
    </location>
</feature>
<dbReference type="GO" id="GO:0006364">
    <property type="term" value="P:rRNA processing"/>
    <property type="evidence" value="ECO:0007669"/>
    <property type="project" value="UniProtKB-KW"/>
</dbReference>
<dbReference type="AlphaFoldDB" id="A0A8H8A1Q4"/>
<dbReference type="SUPFAM" id="SSF50249">
    <property type="entry name" value="Nucleic acid-binding proteins"/>
    <property type="match status" value="3"/>
</dbReference>
<comment type="subcellular location">
    <subcellularLocation>
        <location evidence="1">Nucleus</location>
        <location evidence="1">Nucleolus</location>
    </subcellularLocation>
</comment>
<feature type="domain" description="S1 motif" evidence="4">
    <location>
        <begin position="147"/>
        <end position="217"/>
    </location>
</feature>
<dbReference type="Pfam" id="PF00575">
    <property type="entry name" value="S1"/>
    <property type="match status" value="2"/>
</dbReference>
<dbReference type="SMART" id="SM00386">
    <property type="entry name" value="HAT"/>
    <property type="match status" value="4"/>
</dbReference>
<comment type="caution">
    <text evidence="5">The sequence shown here is derived from an EMBL/GenBank/DDBJ whole genome shotgun (WGS) entry which is preliminary data.</text>
</comment>
<evidence type="ECO:0000313" key="5">
    <source>
        <dbReference type="EMBL" id="KAG5463529.1"/>
    </source>
</evidence>
<feature type="compositionally biased region" description="Acidic residues" evidence="3">
    <location>
        <begin position="384"/>
        <end position="396"/>
    </location>
</feature>
<dbReference type="EMBL" id="JAEFCI010000466">
    <property type="protein sequence ID" value="KAG5463529.1"/>
    <property type="molecule type" value="Genomic_DNA"/>
</dbReference>
<dbReference type="InterPro" id="IPR003107">
    <property type="entry name" value="HAT"/>
</dbReference>
<dbReference type="PANTHER" id="PTHR23270">
    <property type="entry name" value="PROGRAMMED CELL DEATH PROTEIN 11 PRE-RRNA PROCESSING PROTEIN RRP5"/>
    <property type="match status" value="1"/>
</dbReference>
<feature type="compositionally biased region" description="Polar residues" evidence="3">
    <location>
        <begin position="600"/>
        <end position="609"/>
    </location>
</feature>
<keyword evidence="6" id="KW-1185">Reference proteome</keyword>
<feature type="region of interest" description="Disordered" evidence="3">
    <location>
        <begin position="378"/>
        <end position="452"/>
    </location>
</feature>
<feature type="region of interest" description="Disordered" evidence="3">
    <location>
        <begin position="594"/>
        <end position="616"/>
    </location>
</feature>
<reference evidence="5 6" key="1">
    <citation type="journal article" name="Sci. Rep.">
        <title>Genome-scale phylogenetic analyses confirm Olpidium as the closest living zoosporic fungus to the non-flagellated, terrestrial fungi.</title>
        <authorList>
            <person name="Chang Y."/>
            <person name="Rochon D."/>
            <person name="Sekimoto S."/>
            <person name="Wang Y."/>
            <person name="Chovatia M."/>
            <person name="Sandor L."/>
            <person name="Salamov A."/>
            <person name="Grigoriev I.V."/>
            <person name="Stajich J.E."/>
            <person name="Spatafora J.W."/>
        </authorList>
    </citation>
    <scope>NUCLEOTIDE SEQUENCE [LARGE SCALE GENOMIC DNA]</scope>
    <source>
        <strain evidence="5">S191</strain>
    </source>
</reference>
<feature type="compositionally biased region" description="Basic residues" evidence="3">
    <location>
        <begin position="420"/>
        <end position="430"/>
    </location>
</feature>
<dbReference type="PANTHER" id="PTHR23270:SF10">
    <property type="entry name" value="PROTEIN RRP5 HOMOLOG"/>
    <property type="match status" value="1"/>
</dbReference>